<sequence length="198" mass="22382">FLQHNQIPAMTSATFGSALRLKYLLLGNNNISIIPRDGFKFHRKLEILVLNDNSLKGVEREAFGFGNDSPPDGLIIYMIRTDIPELNLYSFYGITKEDSHELIMNDELLGTVRYYAKSGKDFCKIYLNPNASNTEIISVSAKIYEKARLTLVTSFLELGFVANYYHFADVNETYHYKLLPCPEGTYSLGSKGCQDCPP</sequence>
<gene>
    <name evidence="1" type="ORF">OS493_022151</name>
</gene>
<dbReference type="Pfam" id="PF13855">
    <property type="entry name" value="LRR_8"/>
    <property type="match status" value="1"/>
</dbReference>
<protein>
    <submittedName>
        <fullName evidence="1">Uncharacterized protein</fullName>
    </submittedName>
</protein>
<keyword evidence="2" id="KW-1185">Reference proteome</keyword>
<feature type="non-terminal residue" evidence="1">
    <location>
        <position position="198"/>
    </location>
</feature>
<dbReference type="SUPFAM" id="SSF52058">
    <property type="entry name" value="L domain-like"/>
    <property type="match status" value="1"/>
</dbReference>
<dbReference type="AlphaFoldDB" id="A0A9X0CJE1"/>
<name>A0A9X0CJE1_9CNID</name>
<proteinExistence type="predicted"/>
<dbReference type="OrthoDB" id="5954366at2759"/>
<evidence type="ECO:0000313" key="1">
    <source>
        <dbReference type="EMBL" id="KAJ7358708.1"/>
    </source>
</evidence>
<dbReference type="InterPro" id="IPR001611">
    <property type="entry name" value="Leu-rich_rpt"/>
</dbReference>
<organism evidence="1 2">
    <name type="scientific">Desmophyllum pertusum</name>
    <dbReference type="NCBI Taxonomy" id="174260"/>
    <lineage>
        <taxon>Eukaryota</taxon>
        <taxon>Metazoa</taxon>
        <taxon>Cnidaria</taxon>
        <taxon>Anthozoa</taxon>
        <taxon>Hexacorallia</taxon>
        <taxon>Scleractinia</taxon>
        <taxon>Caryophylliina</taxon>
        <taxon>Caryophylliidae</taxon>
        <taxon>Desmophyllum</taxon>
    </lineage>
</organism>
<dbReference type="EMBL" id="MU827316">
    <property type="protein sequence ID" value="KAJ7358708.1"/>
    <property type="molecule type" value="Genomic_DNA"/>
</dbReference>
<feature type="non-terminal residue" evidence="1">
    <location>
        <position position="1"/>
    </location>
</feature>
<reference evidence="1" key="1">
    <citation type="submission" date="2023-01" db="EMBL/GenBank/DDBJ databases">
        <title>Genome assembly of the deep-sea coral Lophelia pertusa.</title>
        <authorList>
            <person name="Herrera S."/>
            <person name="Cordes E."/>
        </authorList>
    </citation>
    <scope>NUCLEOTIDE SEQUENCE</scope>
    <source>
        <strain evidence="1">USNM1676648</strain>
        <tissue evidence="1">Polyp</tissue>
    </source>
</reference>
<dbReference type="InterPro" id="IPR032675">
    <property type="entry name" value="LRR_dom_sf"/>
</dbReference>
<evidence type="ECO:0000313" key="2">
    <source>
        <dbReference type="Proteomes" id="UP001163046"/>
    </source>
</evidence>
<comment type="caution">
    <text evidence="1">The sequence shown here is derived from an EMBL/GenBank/DDBJ whole genome shotgun (WGS) entry which is preliminary data.</text>
</comment>
<accession>A0A9X0CJE1</accession>
<dbReference type="Proteomes" id="UP001163046">
    <property type="component" value="Unassembled WGS sequence"/>
</dbReference>
<dbReference type="Gene3D" id="3.80.10.10">
    <property type="entry name" value="Ribonuclease Inhibitor"/>
    <property type="match status" value="1"/>
</dbReference>